<dbReference type="SUPFAM" id="SSF48371">
    <property type="entry name" value="ARM repeat"/>
    <property type="match status" value="2"/>
</dbReference>
<dbReference type="SMART" id="SM00025">
    <property type="entry name" value="Pumilio"/>
    <property type="match status" value="7"/>
</dbReference>
<feature type="compositionally biased region" description="Basic and acidic residues" evidence="2">
    <location>
        <begin position="293"/>
        <end position="306"/>
    </location>
</feature>
<dbReference type="GO" id="GO:0000447">
    <property type="term" value="P:endonucleolytic cleavage in ITS1 to separate SSU-rRNA from 5.8S rRNA and LSU-rRNA from tricistronic rRNA transcript (SSU-rRNA, 5.8S rRNA, LSU-rRNA)"/>
    <property type="evidence" value="ECO:0007669"/>
    <property type="project" value="TreeGrafter"/>
</dbReference>
<protein>
    <submittedName>
        <fullName evidence="3">Nucleolar protein 9</fullName>
    </submittedName>
</protein>
<organism evidence="3 4">
    <name type="scientific">Acropora cervicornis</name>
    <name type="common">Staghorn coral</name>
    <dbReference type="NCBI Taxonomy" id="6130"/>
    <lineage>
        <taxon>Eukaryota</taxon>
        <taxon>Metazoa</taxon>
        <taxon>Cnidaria</taxon>
        <taxon>Anthozoa</taxon>
        <taxon>Hexacorallia</taxon>
        <taxon>Scleractinia</taxon>
        <taxon>Astrocoeniina</taxon>
        <taxon>Acroporidae</taxon>
        <taxon>Acropora</taxon>
    </lineage>
</organism>
<proteinExistence type="predicted"/>
<comment type="caution">
    <text evidence="3">The sequence shown here is derived from an EMBL/GenBank/DDBJ whole genome shotgun (WGS) entry which is preliminary data.</text>
</comment>
<evidence type="ECO:0000313" key="4">
    <source>
        <dbReference type="Proteomes" id="UP001249851"/>
    </source>
</evidence>
<dbReference type="PANTHER" id="PTHR13102">
    <property type="entry name" value="NUCLEOLAR PROTEIN 9"/>
    <property type="match status" value="1"/>
</dbReference>
<sequence length="717" mass="82056">MKNRRTRKQLKVASSLLDEQTLGYFERVENVINDDDFEDEESRELFVENVFSQIENNEIKLFCDRTISRTMEKLSLYFSDIQVRKILQNIEEHYSKVAMDKCGSHVLQTLVCVIPKAIRSERSYQRKVSEENKNVKGTEELFLSLCSRLQEDFSKLADHVNGSHVVRAVFEVLGGVKLSDLVIRSRASHQSRERYGHSVKKGASAAQTQVGTAFESNIVKPIETVAIPESFPPILKHFTEMVIKMDLQKLVLHPVSNPLLQTLLLVLHTKNQSLCKKLCKAVMSQIDMFSSKVEESPAQERPRNDAAEENQSIEEESDYRVPILFSNEISSYMIEKILLVVSPKLWQKIYDSYFESHLPQLGQHPVANFVVQYLMASITDKSQANQVIVELLPYMEDFLMLGHVGVVARMAETVARFQIKQKKFLKALLNAFHCKEKTKRSSAVVLISSLTTHEVFFGLRPEEQNVLEEDNSNNEAVSNDAKLKSVNYNGVLILKALFDFQDTNKIVSSFLSLSLEDVMILANDPVGSYAVEAFLKSRSVTNEQKHMFIEKMKGTYSKLSCEKGGSRVVEACWRNAEVSYKKAITEELAQSEQQLKANFYGKFVLRNCGVEHFKRKDKSWHEQEQRTAKKMKLLHDILEEPVDGADNHTRQMEFPEETQKRAGEFKFKDSEFDKCASLGSNKTHDLCDEMQFIAEAVKASKSVKKSERKKKKKKKPK</sequence>
<accession>A0AAD9Q4R2</accession>
<feature type="region of interest" description="Disordered" evidence="2">
    <location>
        <begin position="293"/>
        <end position="314"/>
    </location>
</feature>
<dbReference type="InterPro" id="IPR011989">
    <property type="entry name" value="ARM-like"/>
</dbReference>
<dbReference type="Gene3D" id="1.25.10.10">
    <property type="entry name" value="Leucine-rich Repeat Variant"/>
    <property type="match status" value="2"/>
</dbReference>
<keyword evidence="1" id="KW-0677">Repeat</keyword>
<dbReference type="Pfam" id="PF22493">
    <property type="entry name" value="PUF_NOP9"/>
    <property type="match status" value="1"/>
</dbReference>
<name>A0AAD9Q4R2_ACRCE</name>
<dbReference type="InterPro" id="IPR001313">
    <property type="entry name" value="Pumilio_RNA-bd_rpt"/>
</dbReference>
<dbReference type="Proteomes" id="UP001249851">
    <property type="component" value="Unassembled WGS sequence"/>
</dbReference>
<dbReference type="GO" id="GO:0005730">
    <property type="term" value="C:nucleolus"/>
    <property type="evidence" value="ECO:0007669"/>
    <property type="project" value="TreeGrafter"/>
</dbReference>
<feature type="compositionally biased region" description="Basic residues" evidence="2">
    <location>
        <begin position="701"/>
        <end position="717"/>
    </location>
</feature>
<dbReference type="GO" id="GO:0003723">
    <property type="term" value="F:RNA binding"/>
    <property type="evidence" value="ECO:0007669"/>
    <property type="project" value="InterPro"/>
</dbReference>
<dbReference type="GO" id="GO:0000056">
    <property type="term" value="P:ribosomal small subunit export from nucleus"/>
    <property type="evidence" value="ECO:0007669"/>
    <property type="project" value="TreeGrafter"/>
</dbReference>
<evidence type="ECO:0000313" key="3">
    <source>
        <dbReference type="EMBL" id="KAK2554737.1"/>
    </source>
</evidence>
<evidence type="ECO:0000256" key="1">
    <source>
        <dbReference type="ARBA" id="ARBA00022737"/>
    </source>
</evidence>
<evidence type="ECO:0000256" key="2">
    <source>
        <dbReference type="SAM" id="MobiDB-lite"/>
    </source>
</evidence>
<dbReference type="InterPro" id="IPR040000">
    <property type="entry name" value="NOP9"/>
</dbReference>
<dbReference type="GO" id="GO:0000472">
    <property type="term" value="P:endonucleolytic cleavage to generate mature 5'-end of SSU-rRNA from (SSU-rRNA, 5.8S rRNA, LSU-rRNA)"/>
    <property type="evidence" value="ECO:0007669"/>
    <property type="project" value="TreeGrafter"/>
</dbReference>
<keyword evidence="4" id="KW-1185">Reference proteome</keyword>
<gene>
    <name evidence="3" type="ORF">P5673_023698</name>
</gene>
<dbReference type="GO" id="GO:0030686">
    <property type="term" value="C:90S preribosome"/>
    <property type="evidence" value="ECO:0007669"/>
    <property type="project" value="TreeGrafter"/>
</dbReference>
<dbReference type="GO" id="GO:0000480">
    <property type="term" value="P:endonucleolytic cleavage in 5'-ETS of tricistronic rRNA transcript (SSU-rRNA, 5.8S rRNA, LSU-rRNA)"/>
    <property type="evidence" value="ECO:0007669"/>
    <property type="project" value="TreeGrafter"/>
</dbReference>
<reference evidence="3" key="1">
    <citation type="journal article" date="2023" name="G3 (Bethesda)">
        <title>Whole genome assembly and annotation of the endangered Caribbean coral Acropora cervicornis.</title>
        <authorList>
            <person name="Selwyn J.D."/>
            <person name="Vollmer S.V."/>
        </authorList>
    </citation>
    <scope>NUCLEOTIDE SEQUENCE</scope>
    <source>
        <strain evidence="3">K2</strain>
    </source>
</reference>
<dbReference type="EMBL" id="JARQWQ010000067">
    <property type="protein sequence ID" value="KAK2554737.1"/>
    <property type="molecule type" value="Genomic_DNA"/>
</dbReference>
<dbReference type="AlphaFoldDB" id="A0AAD9Q4R2"/>
<feature type="region of interest" description="Disordered" evidence="2">
    <location>
        <begin position="698"/>
        <end position="717"/>
    </location>
</feature>
<dbReference type="PANTHER" id="PTHR13102:SF0">
    <property type="entry name" value="NUCLEOLAR PROTEIN 9"/>
    <property type="match status" value="1"/>
</dbReference>
<reference evidence="3" key="2">
    <citation type="journal article" date="2023" name="Science">
        <title>Genomic signatures of disease resistance in endangered staghorn corals.</title>
        <authorList>
            <person name="Vollmer S.V."/>
            <person name="Selwyn J.D."/>
            <person name="Despard B.A."/>
            <person name="Roesel C.L."/>
        </authorList>
    </citation>
    <scope>NUCLEOTIDE SEQUENCE</scope>
    <source>
        <strain evidence="3">K2</strain>
    </source>
</reference>
<dbReference type="GO" id="GO:0030688">
    <property type="term" value="C:preribosome, small subunit precursor"/>
    <property type="evidence" value="ECO:0007669"/>
    <property type="project" value="TreeGrafter"/>
</dbReference>
<dbReference type="InterPro" id="IPR016024">
    <property type="entry name" value="ARM-type_fold"/>
</dbReference>